<dbReference type="Proteomes" id="UP001149813">
    <property type="component" value="Unassembled WGS sequence"/>
</dbReference>
<comment type="caution">
    <text evidence="1">The sequence shown here is derived from an EMBL/GenBank/DDBJ whole genome shotgun (WGS) entry which is preliminary data.</text>
</comment>
<keyword evidence="2" id="KW-1185">Reference proteome</keyword>
<gene>
    <name evidence="1" type="ORF">LPJ53_005958</name>
</gene>
<dbReference type="PANTHER" id="PTHR31687:SF3">
    <property type="entry name" value="PROTEIN URG3"/>
    <property type="match status" value="1"/>
</dbReference>
<evidence type="ECO:0000313" key="1">
    <source>
        <dbReference type="EMBL" id="KAJ1719245.1"/>
    </source>
</evidence>
<protein>
    <recommendedName>
        <fullName evidence="3">DUF1688-domain-containing protein</fullName>
    </recommendedName>
</protein>
<dbReference type="PANTHER" id="PTHR31687">
    <property type="match status" value="1"/>
</dbReference>
<organism evidence="1 2">
    <name type="scientific">Coemansia erecta</name>
    <dbReference type="NCBI Taxonomy" id="147472"/>
    <lineage>
        <taxon>Eukaryota</taxon>
        <taxon>Fungi</taxon>
        <taxon>Fungi incertae sedis</taxon>
        <taxon>Zoopagomycota</taxon>
        <taxon>Kickxellomycotina</taxon>
        <taxon>Kickxellomycetes</taxon>
        <taxon>Kickxellales</taxon>
        <taxon>Kickxellaceae</taxon>
        <taxon>Coemansia</taxon>
    </lineage>
</organism>
<dbReference type="InterPro" id="IPR012469">
    <property type="entry name" value="DUF1688"/>
</dbReference>
<accession>A0A9W8CML2</accession>
<dbReference type="OrthoDB" id="2153176at2759"/>
<proteinExistence type="predicted"/>
<name>A0A9W8CML2_9FUNG</name>
<dbReference type="Pfam" id="PF07958">
    <property type="entry name" value="DUF1688"/>
    <property type="match status" value="1"/>
</dbReference>
<sequence length="441" mass="48193">MPSSIEYLKSLPAVRQRASSVYALGQSGKLQHFTLDESKLGTVADYVVSLIARDHGTLSAVPPHGRWRSYNVSIAGASRDLVSEMAQEWRAQGVDAWECARRTVDLFVVSVLIDAGAGSRWAYEDREAGRLTRTEGLGFAALRMFQAGAFSSSPGAPCQADSHALVRLADETLLDGFQVSRENPLLGAENRAELLRRLGYALEQQGEFFAPPVELKDARPRPGFLLDYLARRRAASGRVEIGDLWRAIVVGLAPVWPASRTQLDGQSLGDVWPCTTLVAAVAAGDTTDALVPFHKLSQWLCWSLLEVVVRLGGFEVEGTEQLTGLPEYRNGGLLVDMGVLTLHKEDRERGLQHPEASEDVPLFDGSDPVIVEWRALTVALLDRVAEGVKERCCKDGEDVPDMLLARVLEGGTWKAGREIAARLRPESKDPPINIVSDGTLF</sequence>
<dbReference type="AlphaFoldDB" id="A0A9W8CML2"/>
<dbReference type="EMBL" id="JANBOJ010000444">
    <property type="protein sequence ID" value="KAJ1719245.1"/>
    <property type="molecule type" value="Genomic_DNA"/>
</dbReference>
<evidence type="ECO:0008006" key="3">
    <source>
        <dbReference type="Google" id="ProtNLM"/>
    </source>
</evidence>
<evidence type="ECO:0000313" key="2">
    <source>
        <dbReference type="Proteomes" id="UP001149813"/>
    </source>
</evidence>
<reference evidence="1" key="1">
    <citation type="submission" date="2022-07" db="EMBL/GenBank/DDBJ databases">
        <title>Phylogenomic reconstructions and comparative analyses of Kickxellomycotina fungi.</title>
        <authorList>
            <person name="Reynolds N.K."/>
            <person name="Stajich J.E."/>
            <person name="Barry K."/>
            <person name="Grigoriev I.V."/>
            <person name="Crous P."/>
            <person name="Smith M.E."/>
        </authorList>
    </citation>
    <scope>NUCLEOTIDE SEQUENCE</scope>
    <source>
        <strain evidence="1">NBRC 32514</strain>
    </source>
</reference>